<dbReference type="Proteomes" id="UP000241587">
    <property type="component" value="Unassembled WGS sequence"/>
</dbReference>
<keyword evidence="1" id="KW-0732">Signal</keyword>
<evidence type="ECO:0008006" key="4">
    <source>
        <dbReference type="Google" id="ProtNLM"/>
    </source>
</evidence>
<dbReference type="EMBL" id="PVEM01000004">
    <property type="protein sequence ID" value="PTD08709.1"/>
    <property type="molecule type" value="Genomic_DNA"/>
</dbReference>
<accession>A0A2T4GYZ9</accession>
<evidence type="ECO:0000256" key="1">
    <source>
        <dbReference type="SAM" id="SignalP"/>
    </source>
</evidence>
<feature type="signal peptide" evidence="1">
    <location>
        <begin position="1"/>
        <end position="21"/>
    </location>
</feature>
<sequence length="200" mass="20918">MFNPKRIVATLVGVGITVVNAGPCKPQSLSEAASSTIGVSVTSTVSSDTELATDSATLTQTNDVPTTLAESTVTSATASATTSVAVDTPCGNQIYRGTASNPGYTSTDAANEVECWESCSSDFECSTWFFQSEGVCQHYRETLAVIGRPENEDSNLIGSRNCSLATTALAVMTLALDILPRLRLVKFSLLSSKPTALMCA</sequence>
<evidence type="ECO:0000313" key="3">
    <source>
        <dbReference type="Proteomes" id="UP000241587"/>
    </source>
</evidence>
<comment type="caution">
    <text evidence="2">The sequence shown here is derived from an EMBL/GenBank/DDBJ whole genome shotgun (WGS) entry which is preliminary data.</text>
</comment>
<organism evidence="2 3">
    <name type="scientific">Fusarium culmorum</name>
    <dbReference type="NCBI Taxonomy" id="5516"/>
    <lineage>
        <taxon>Eukaryota</taxon>
        <taxon>Fungi</taxon>
        <taxon>Dikarya</taxon>
        <taxon>Ascomycota</taxon>
        <taxon>Pezizomycotina</taxon>
        <taxon>Sordariomycetes</taxon>
        <taxon>Hypocreomycetidae</taxon>
        <taxon>Hypocreales</taxon>
        <taxon>Nectriaceae</taxon>
        <taxon>Fusarium</taxon>
    </lineage>
</organism>
<gene>
    <name evidence="2" type="ORF">FCULG_00011125</name>
</gene>
<keyword evidence="3" id="KW-1185">Reference proteome</keyword>
<dbReference type="AlphaFoldDB" id="A0A2T4GYZ9"/>
<reference evidence="2 3" key="1">
    <citation type="submission" date="2018-02" db="EMBL/GenBank/DDBJ databases">
        <title>Fusarium culmorum secondary metabolites in fungal-bacterial-plant interactions.</title>
        <authorList>
            <person name="Schmidt R."/>
        </authorList>
    </citation>
    <scope>NUCLEOTIDE SEQUENCE [LARGE SCALE GENOMIC DNA]</scope>
    <source>
        <strain evidence="2 3">PV</strain>
    </source>
</reference>
<proteinExistence type="predicted"/>
<protein>
    <recommendedName>
        <fullName evidence="4">Apple domain-containing protein</fullName>
    </recommendedName>
</protein>
<dbReference type="OrthoDB" id="5094340at2759"/>
<feature type="chain" id="PRO_5015505485" description="Apple domain-containing protein" evidence="1">
    <location>
        <begin position="22"/>
        <end position="200"/>
    </location>
</feature>
<evidence type="ECO:0000313" key="2">
    <source>
        <dbReference type="EMBL" id="PTD08709.1"/>
    </source>
</evidence>
<name>A0A2T4GYZ9_FUSCU</name>